<gene>
    <name evidence="2" type="ORF">ACFQRI_10325</name>
</gene>
<keyword evidence="1" id="KW-1133">Transmembrane helix</keyword>
<evidence type="ECO:0000256" key="1">
    <source>
        <dbReference type="SAM" id="Phobius"/>
    </source>
</evidence>
<keyword evidence="1" id="KW-0812">Transmembrane</keyword>
<sequence length="64" mass="6521">MADEIEHRAQGPDPVLLTAGIIAVVLSTVIMFGLATSLQWIFAAGAVAAGVTMLIASVVKKAGK</sequence>
<dbReference type="RefSeq" id="WP_380667048.1">
    <property type="nucleotide sequence ID" value="NZ_JBHTCJ010000004.1"/>
</dbReference>
<feature type="transmembrane region" description="Helical" evidence="1">
    <location>
        <begin position="40"/>
        <end position="59"/>
    </location>
</feature>
<dbReference type="Proteomes" id="UP001596504">
    <property type="component" value="Unassembled WGS sequence"/>
</dbReference>
<evidence type="ECO:0000313" key="2">
    <source>
        <dbReference type="EMBL" id="MFC7341809.1"/>
    </source>
</evidence>
<name>A0ABW2LKC6_9PSEU</name>
<proteinExistence type="predicted"/>
<dbReference type="EMBL" id="JBHTCJ010000004">
    <property type="protein sequence ID" value="MFC7341809.1"/>
    <property type="molecule type" value="Genomic_DNA"/>
</dbReference>
<keyword evidence="3" id="KW-1185">Reference proteome</keyword>
<accession>A0ABW2LKC6</accession>
<keyword evidence="1" id="KW-0472">Membrane</keyword>
<evidence type="ECO:0000313" key="3">
    <source>
        <dbReference type="Proteomes" id="UP001596504"/>
    </source>
</evidence>
<feature type="transmembrane region" description="Helical" evidence="1">
    <location>
        <begin position="15"/>
        <end position="34"/>
    </location>
</feature>
<reference evidence="3" key="1">
    <citation type="journal article" date="2019" name="Int. J. Syst. Evol. Microbiol.">
        <title>The Global Catalogue of Microorganisms (GCM) 10K type strain sequencing project: providing services to taxonomists for standard genome sequencing and annotation.</title>
        <authorList>
            <consortium name="The Broad Institute Genomics Platform"/>
            <consortium name="The Broad Institute Genome Sequencing Center for Infectious Disease"/>
            <person name="Wu L."/>
            <person name="Ma J."/>
        </authorList>
    </citation>
    <scope>NUCLEOTIDE SEQUENCE [LARGE SCALE GENOMIC DNA]</scope>
    <source>
        <strain evidence="3">WLHS5</strain>
    </source>
</reference>
<comment type="caution">
    <text evidence="2">The sequence shown here is derived from an EMBL/GenBank/DDBJ whole genome shotgun (WGS) entry which is preliminary data.</text>
</comment>
<protein>
    <submittedName>
        <fullName evidence="2">Uncharacterized protein</fullName>
    </submittedName>
</protein>
<organism evidence="2 3">
    <name type="scientific">Saccharopolyspora griseoalba</name>
    <dbReference type="NCBI Taxonomy" id="1431848"/>
    <lineage>
        <taxon>Bacteria</taxon>
        <taxon>Bacillati</taxon>
        <taxon>Actinomycetota</taxon>
        <taxon>Actinomycetes</taxon>
        <taxon>Pseudonocardiales</taxon>
        <taxon>Pseudonocardiaceae</taxon>
        <taxon>Saccharopolyspora</taxon>
    </lineage>
</organism>